<keyword evidence="1" id="KW-1133">Transmembrane helix</keyword>
<feature type="transmembrane region" description="Helical" evidence="1">
    <location>
        <begin position="377"/>
        <end position="401"/>
    </location>
</feature>
<keyword evidence="1" id="KW-0472">Membrane</keyword>
<keyword evidence="1" id="KW-0812">Transmembrane</keyword>
<gene>
    <name evidence="3" type="ORF">M5D45_11405</name>
</gene>
<protein>
    <submittedName>
        <fullName evidence="3">Sodium:proton antiporter</fullName>
    </submittedName>
</protein>
<organism evidence="3 4">
    <name type="scientific">Cupriavidus campinensis</name>
    <dbReference type="NCBI Taxonomy" id="151783"/>
    <lineage>
        <taxon>Bacteria</taxon>
        <taxon>Pseudomonadati</taxon>
        <taxon>Pseudomonadota</taxon>
        <taxon>Betaproteobacteria</taxon>
        <taxon>Burkholderiales</taxon>
        <taxon>Burkholderiaceae</taxon>
        <taxon>Cupriavidus</taxon>
    </lineage>
</organism>
<feature type="transmembrane region" description="Helical" evidence="1">
    <location>
        <begin position="168"/>
        <end position="191"/>
    </location>
</feature>
<feature type="transmembrane region" description="Helical" evidence="1">
    <location>
        <begin position="38"/>
        <end position="58"/>
    </location>
</feature>
<evidence type="ECO:0000256" key="2">
    <source>
        <dbReference type="SAM" id="SignalP"/>
    </source>
</evidence>
<evidence type="ECO:0000313" key="3">
    <source>
        <dbReference type="EMBL" id="URF06000.1"/>
    </source>
</evidence>
<feature type="transmembrane region" description="Helical" evidence="1">
    <location>
        <begin position="413"/>
        <end position="433"/>
    </location>
</feature>
<dbReference type="KEGG" id="ccam:M5D45_11405"/>
<feature type="chain" id="PRO_5041956152" evidence="2">
    <location>
        <begin position="29"/>
        <end position="479"/>
    </location>
</feature>
<feature type="transmembrane region" description="Helical" evidence="1">
    <location>
        <begin position="212"/>
        <end position="230"/>
    </location>
</feature>
<feature type="transmembrane region" description="Helical" evidence="1">
    <location>
        <begin position="102"/>
        <end position="121"/>
    </location>
</feature>
<dbReference type="RefSeq" id="WP_211943971.1">
    <property type="nucleotide sequence ID" value="NZ_CP097330.1"/>
</dbReference>
<dbReference type="Pfam" id="PF16980">
    <property type="entry name" value="CitMHS_2"/>
    <property type="match status" value="1"/>
</dbReference>
<name>A0AAE9L4D7_9BURK</name>
<feature type="transmembrane region" description="Helical" evidence="1">
    <location>
        <begin position="261"/>
        <end position="279"/>
    </location>
</feature>
<dbReference type="Proteomes" id="UP001056132">
    <property type="component" value="Chromosome 1"/>
</dbReference>
<keyword evidence="2" id="KW-0732">Signal</keyword>
<dbReference type="EMBL" id="CP097330">
    <property type="protein sequence ID" value="URF06000.1"/>
    <property type="molecule type" value="Genomic_DNA"/>
</dbReference>
<dbReference type="AlphaFoldDB" id="A0AAE9L4D7"/>
<feature type="signal peptide" evidence="2">
    <location>
        <begin position="1"/>
        <end position="28"/>
    </location>
</feature>
<dbReference type="InterPro" id="IPR031566">
    <property type="entry name" value="CitMHS_2"/>
</dbReference>
<accession>A0AAE9L4D7</accession>
<feature type="transmembrane region" description="Helical" evidence="1">
    <location>
        <begin position="454"/>
        <end position="477"/>
    </location>
</feature>
<reference evidence="3" key="1">
    <citation type="journal article" date="2022" name="Microbiol. Resour. Announc.">
        <title>Genome Sequence of Cupriavidus campinensis Strain G5, a Member of a Bacterial Consortium Capable of Polyethylene Degradation.</title>
        <authorList>
            <person name="Schneider B."/>
            <person name="Pfeiffer F."/>
            <person name="Dyall-Smith M."/>
            <person name="Kunte H.J."/>
        </authorList>
    </citation>
    <scope>NUCLEOTIDE SEQUENCE</scope>
    <source>
        <strain evidence="3">G5</strain>
    </source>
</reference>
<sequence length="479" mass="51422">MRRARRAMAPWSTAMLAVIALFPSLAGAAEIDGATLSPLWGVPFAGVLLSIALFPLLAPHFWHHHYGKVAAAWGALFLVPFAMQFGVHAAVANTVHALLGEYIPFIMLLGSLYVVAGGICLRGNLHGTPRLNTGILALGTVLASLMGTTGAAMLLIRPLLRANDNRRHVAHVVVFFIFLVANAGGSLTPLGDPPLFLGFLKGVEFTWTLRNIFPETAFLCVALLALFYVVDRHYFLNKEEELPLAQDPTPDSKRLQIDGKINFLLLLGVLALVLMSGLWKPGIAFDVMGTEVTLPALVRDVLLVVITIVSLIATPHSARSGNEFNWEPILEVGKLFAGIFLTIIPVIAMLKAGTDGAFAAVIHAVSDSSGKPIDGMYFWATGILSSFLDNAPTYLVFFNTAGGDPATLMTRDASTLAAISAGAVFMGANTYIGNAPNLMVKAIAESRGVRMPSFFGYMAWSGTVLLPLFLVMTFLFFHV</sequence>
<feature type="transmembrane region" description="Helical" evidence="1">
    <location>
        <begin position="133"/>
        <end position="156"/>
    </location>
</feature>
<evidence type="ECO:0000313" key="4">
    <source>
        <dbReference type="Proteomes" id="UP001056132"/>
    </source>
</evidence>
<feature type="transmembrane region" description="Helical" evidence="1">
    <location>
        <begin position="338"/>
        <end position="365"/>
    </location>
</feature>
<evidence type="ECO:0000256" key="1">
    <source>
        <dbReference type="SAM" id="Phobius"/>
    </source>
</evidence>
<reference evidence="3" key="2">
    <citation type="submission" date="2022-05" db="EMBL/GenBank/DDBJ databases">
        <authorList>
            <person name="Kunte H.-J."/>
        </authorList>
    </citation>
    <scope>NUCLEOTIDE SEQUENCE</scope>
    <source>
        <strain evidence="3">G5</strain>
    </source>
</reference>
<feature type="transmembrane region" description="Helical" evidence="1">
    <location>
        <begin position="300"/>
        <end position="318"/>
    </location>
</feature>
<proteinExistence type="predicted"/>